<feature type="binding site" evidence="15">
    <location>
        <position position="650"/>
    </location>
    <ligand>
        <name>ATP</name>
        <dbReference type="ChEBI" id="CHEBI:30616"/>
    </ligand>
</feature>
<keyword evidence="19" id="KW-1185">Reference proteome</keyword>
<dbReference type="PANTHER" id="PTHR48056">
    <property type="entry name" value="LRR RECEPTOR-LIKE SERINE/THREONINE-PROTEIN KINASE-RELATED"/>
    <property type="match status" value="1"/>
</dbReference>
<keyword evidence="3" id="KW-0433">Leucine-rich repeat</keyword>
<keyword evidence="8 15" id="KW-0547">Nucleotide-binding</keyword>
<dbReference type="Gene3D" id="3.80.10.10">
    <property type="entry name" value="Ribonuclease Inhibitor"/>
    <property type="match status" value="3"/>
</dbReference>
<keyword evidence="7" id="KW-0677">Repeat</keyword>
<keyword evidence="2" id="KW-0723">Serine/threonine-protein kinase</keyword>
<dbReference type="FunFam" id="3.80.10.10:FF:000515">
    <property type="entry name" value="Leucine-rich repeat receptor-like protein kinase"/>
    <property type="match status" value="1"/>
</dbReference>
<evidence type="ECO:0000256" key="7">
    <source>
        <dbReference type="ARBA" id="ARBA00022737"/>
    </source>
</evidence>
<evidence type="ECO:0000256" key="1">
    <source>
        <dbReference type="ARBA" id="ARBA00004167"/>
    </source>
</evidence>
<dbReference type="Pfam" id="PF00560">
    <property type="entry name" value="LRR_1"/>
    <property type="match status" value="4"/>
</dbReference>
<reference evidence="19" key="1">
    <citation type="journal article" date="2019" name="Curr. Biol.">
        <title>Genome Sequence of Striga asiatica Provides Insight into the Evolution of Plant Parasitism.</title>
        <authorList>
            <person name="Yoshida S."/>
            <person name="Kim S."/>
            <person name="Wafula E.K."/>
            <person name="Tanskanen J."/>
            <person name="Kim Y.M."/>
            <person name="Honaas L."/>
            <person name="Yang Z."/>
            <person name="Spallek T."/>
            <person name="Conn C.E."/>
            <person name="Ichihashi Y."/>
            <person name="Cheong K."/>
            <person name="Cui S."/>
            <person name="Der J.P."/>
            <person name="Gundlach H."/>
            <person name="Jiao Y."/>
            <person name="Hori C."/>
            <person name="Ishida J.K."/>
            <person name="Kasahara H."/>
            <person name="Kiba T."/>
            <person name="Kim M.S."/>
            <person name="Koo N."/>
            <person name="Laohavisit A."/>
            <person name="Lee Y.H."/>
            <person name="Lumba S."/>
            <person name="McCourt P."/>
            <person name="Mortimer J.C."/>
            <person name="Mutuku J.M."/>
            <person name="Nomura T."/>
            <person name="Sasaki-Sekimoto Y."/>
            <person name="Seto Y."/>
            <person name="Wang Y."/>
            <person name="Wakatake T."/>
            <person name="Sakakibara H."/>
            <person name="Demura T."/>
            <person name="Yamaguchi S."/>
            <person name="Yoneyama K."/>
            <person name="Manabe R.I."/>
            <person name="Nelson D.C."/>
            <person name="Schulman A.H."/>
            <person name="Timko M.P."/>
            <person name="dePamphilis C.W."/>
            <person name="Choi D."/>
            <person name="Shirasu K."/>
        </authorList>
    </citation>
    <scope>NUCLEOTIDE SEQUENCE [LARGE SCALE GENOMIC DNA]</scope>
    <source>
        <strain evidence="19">cv. UVA1</strain>
    </source>
</reference>
<keyword evidence="4" id="KW-0808">Transferase</keyword>
<dbReference type="EMBL" id="BKCP01005849">
    <property type="protein sequence ID" value="GER40229.1"/>
    <property type="molecule type" value="Genomic_DNA"/>
</dbReference>
<dbReference type="FunFam" id="1.10.510.10:FF:000276">
    <property type="entry name" value="LRR receptor-like serine/threonine-protein kinase RCH1"/>
    <property type="match status" value="1"/>
</dbReference>
<evidence type="ECO:0000256" key="3">
    <source>
        <dbReference type="ARBA" id="ARBA00022614"/>
    </source>
</evidence>
<dbReference type="InterPro" id="IPR003591">
    <property type="entry name" value="Leu-rich_rpt_typical-subtyp"/>
</dbReference>
<evidence type="ECO:0000256" key="11">
    <source>
        <dbReference type="ARBA" id="ARBA00022989"/>
    </source>
</evidence>
<dbReference type="CDD" id="cd14066">
    <property type="entry name" value="STKc_IRAK"/>
    <property type="match status" value="1"/>
</dbReference>
<dbReference type="GO" id="GO:0004674">
    <property type="term" value="F:protein serine/threonine kinase activity"/>
    <property type="evidence" value="ECO:0007669"/>
    <property type="project" value="UniProtKB-KW"/>
</dbReference>
<dbReference type="InterPro" id="IPR032675">
    <property type="entry name" value="LRR_dom_sf"/>
</dbReference>
<evidence type="ECO:0000256" key="13">
    <source>
        <dbReference type="ARBA" id="ARBA00023170"/>
    </source>
</evidence>
<dbReference type="PROSITE" id="PS00107">
    <property type="entry name" value="PROTEIN_KINASE_ATP"/>
    <property type="match status" value="1"/>
</dbReference>
<gene>
    <name evidence="18" type="ORF">STAS_16894</name>
</gene>
<dbReference type="Pfam" id="PF23598">
    <property type="entry name" value="LRR_14"/>
    <property type="match status" value="1"/>
</dbReference>
<dbReference type="InterPro" id="IPR017441">
    <property type="entry name" value="Protein_kinase_ATP_BS"/>
</dbReference>
<dbReference type="InterPro" id="IPR055414">
    <property type="entry name" value="LRR_R13L4/SHOC2-like"/>
</dbReference>
<dbReference type="SUPFAM" id="SSF52058">
    <property type="entry name" value="L domain-like"/>
    <property type="match status" value="1"/>
</dbReference>
<evidence type="ECO:0000256" key="16">
    <source>
        <dbReference type="SAM" id="Phobius"/>
    </source>
</evidence>
<keyword evidence="14" id="KW-0325">Glycoprotein</keyword>
<feature type="transmembrane region" description="Helical" evidence="16">
    <location>
        <begin position="562"/>
        <end position="585"/>
    </location>
</feature>
<evidence type="ECO:0000256" key="12">
    <source>
        <dbReference type="ARBA" id="ARBA00023136"/>
    </source>
</evidence>
<dbReference type="SMART" id="SM00220">
    <property type="entry name" value="S_TKc"/>
    <property type="match status" value="1"/>
</dbReference>
<dbReference type="Proteomes" id="UP000325081">
    <property type="component" value="Unassembled WGS sequence"/>
</dbReference>
<dbReference type="FunFam" id="3.80.10.10:FF:000233">
    <property type="entry name" value="Leucine-rich repeat receptor-like protein kinase TDR"/>
    <property type="match status" value="1"/>
</dbReference>
<evidence type="ECO:0000256" key="2">
    <source>
        <dbReference type="ARBA" id="ARBA00022527"/>
    </source>
</evidence>
<dbReference type="SUPFAM" id="SSF52047">
    <property type="entry name" value="RNI-like"/>
    <property type="match status" value="1"/>
</dbReference>
<dbReference type="InterPro" id="IPR011009">
    <property type="entry name" value="Kinase-like_dom_sf"/>
</dbReference>
<evidence type="ECO:0000256" key="4">
    <source>
        <dbReference type="ARBA" id="ARBA00022679"/>
    </source>
</evidence>
<dbReference type="GO" id="GO:0016020">
    <property type="term" value="C:membrane"/>
    <property type="evidence" value="ECO:0007669"/>
    <property type="project" value="UniProtKB-SubCell"/>
</dbReference>
<keyword evidence="6" id="KW-0732">Signal</keyword>
<evidence type="ECO:0000256" key="10">
    <source>
        <dbReference type="ARBA" id="ARBA00022840"/>
    </source>
</evidence>
<evidence type="ECO:0000256" key="14">
    <source>
        <dbReference type="ARBA" id="ARBA00023180"/>
    </source>
</evidence>
<protein>
    <submittedName>
        <fullName evidence="18">Leucine-rich repeat receptor-like protein kinase</fullName>
    </submittedName>
</protein>
<keyword evidence="11 16" id="KW-1133">Transmembrane helix</keyword>
<evidence type="ECO:0000259" key="17">
    <source>
        <dbReference type="PROSITE" id="PS50011"/>
    </source>
</evidence>
<dbReference type="PROSITE" id="PS50011">
    <property type="entry name" value="PROTEIN_KINASE_DOM"/>
    <property type="match status" value="1"/>
</dbReference>
<evidence type="ECO:0000256" key="8">
    <source>
        <dbReference type="ARBA" id="ARBA00022741"/>
    </source>
</evidence>
<dbReference type="SMART" id="SM00369">
    <property type="entry name" value="LRR_TYP"/>
    <property type="match status" value="7"/>
</dbReference>
<dbReference type="GO" id="GO:0051707">
    <property type="term" value="P:response to other organism"/>
    <property type="evidence" value="ECO:0007669"/>
    <property type="project" value="UniProtKB-ARBA"/>
</dbReference>
<dbReference type="InterPro" id="IPR001611">
    <property type="entry name" value="Leu-rich_rpt"/>
</dbReference>
<keyword evidence="12 16" id="KW-0472">Membrane</keyword>
<proteinExistence type="predicted"/>
<evidence type="ECO:0000313" key="19">
    <source>
        <dbReference type="Proteomes" id="UP000325081"/>
    </source>
</evidence>
<dbReference type="PROSITE" id="PS00108">
    <property type="entry name" value="PROTEIN_KINASE_ST"/>
    <property type="match status" value="1"/>
</dbReference>
<organism evidence="18 19">
    <name type="scientific">Striga asiatica</name>
    <name type="common">Asiatic witchweed</name>
    <name type="synonym">Buchnera asiatica</name>
    <dbReference type="NCBI Taxonomy" id="4170"/>
    <lineage>
        <taxon>Eukaryota</taxon>
        <taxon>Viridiplantae</taxon>
        <taxon>Streptophyta</taxon>
        <taxon>Embryophyta</taxon>
        <taxon>Tracheophyta</taxon>
        <taxon>Spermatophyta</taxon>
        <taxon>Magnoliopsida</taxon>
        <taxon>eudicotyledons</taxon>
        <taxon>Gunneridae</taxon>
        <taxon>Pentapetalae</taxon>
        <taxon>asterids</taxon>
        <taxon>lamiids</taxon>
        <taxon>Lamiales</taxon>
        <taxon>Orobanchaceae</taxon>
        <taxon>Buchnereae</taxon>
        <taxon>Striga</taxon>
    </lineage>
</organism>
<dbReference type="GO" id="GO:0006952">
    <property type="term" value="P:defense response"/>
    <property type="evidence" value="ECO:0007669"/>
    <property type="project" value="UniProtKB-ARBA"/>
</dbReference>
<keyword evidence="10 15" id="KW-0067">ATP-binding</keyword>
<dbReference type="GO" id="GO:0009791">
    <property type="term" value="P:post-embryonic development"/>
    <property type="evidence" value="ECO:0007669"/>
    <property type="project" value="UniProtKB-ARBA"/>
</dbReference>
<dbReference type="FunFam" id="3.30.200.20:FF:000530">
    <property type="entry name" value="receptor protein-tyrosine kinase CEPR1"/>
    <property type="match status" value="1"/>
</dbReference>
<evidence type="ECO:0000256" key="5">
    <source>
        <dbReference type="ARBA" id="ARBA00022692"/>
    </source>
</evidence>
<dbReference type="AlphaFoldDB" id="A0A5A7Q4V3"/>
<evidence type="ECO:0000313" key="18">
    <source>
        <dbReference type="EMBL" id="GER40229.1"/>
    </source>
</evidence>
<accession>A0A5A7Q4V3</accession>
<dbReference type="InterPro" id="IPR000719">
    <property type="entry name" value="Prot_kinase_dom"/>
</dbReference>
<dbReference type="GO" id="GO:0005524">
    <property type="term" value="F:ATP binding"/>
    <property type="evidence" value="ECO:0007669"/>
    <property type="project" value="UniProtKB-UniRule"/>
</dbReference>
<evidence type="ECO:0000256" key="9">
    <source>
        <dbReference type="ARBA" id="ARBA00022777"/>
    </source>
</evidence>
<evidence type="ECO:0000256" key="15">
    <source>
        <dbReference type="PROSITE-ProRule" id="PRU10141"/>
    </source>
</evidence>
<keyword evidence="5 16" id="KW-0812">Transmembrane</keyword>
<dbReference type="Gene3D" id="3.30.200.20">
    <property type="entry name" value="Phosphorylase Kinase, domain 1"/>
    <property type="match status" value="1"/>
</dbReference>
<dbReference type="Gene3D" id="1.10.510.10">
    <property type="entry name" value="Transferase(Phosphotransferase) domain 1"/>
    <property type="match status" value="1"/>
</dbReference>
<dbReference type="SUPFAM" id="SSF56112">
    <property type="entry name" value="Protein kinase-like (PK-like)"/>
    <property type="match status" value="1"/>
</dbReference>
<evidence type="ECO:0000256" key="6">
    <source>
        <dbReference type="ARBA" id="ARBA00022729"/>
    </source>
</evidence>
<dbReference type="InterPro" id="IPR008271">
    <property type="entry name" value="Ser/Thr_kinase_AS"/>
</dbReference>
<comment type="subcellular location">
    <subcellularLocation>
        <location evidence="1">Membrane</location>
        <topology evidence="1">Single-pass membrane protein</topology>
    </subcellularLocation>
</comment>
<comment type="caution">
    <text evidence="18">The sequence shown here is derived from an EMBL/GenBank/DDBJ whole genome shotgun (WGS) entry which is preliminary data.</text>
</comment>
<feature type="domain" description="Protein kinase" evidence="17">
    <location>
        <begin position="621"/>
        <end position="912"/>
    </location>
</feature>
<dbReference type="InterPro" id="IPR050647">
    <property type="entry name" value="Plant_LRR-RLKs"/>
</dbReference>
<dbReference type="GO" id="GO:0033612">
    <property type="term" value="F:receptor serine/threonine kinase binding"/>
    <property type="evidence" value="ECO:0007669"/>
    <property type="project" value="TreeGrafter"/>
</dbReference>
<dbReference type="PRINTS" id="PR00019">
    <property type="entry name" value="LEURICHRPT"/>
</dbReference>
<keyword evidence="9 18" id="KW-0418">Kinase</keyword>
<keyword evidence="13 18" id="KW-0675">Receptor</keyword>
<dbReference type="PANTHER" id="PTHR48056:SF81">
    <property type="entry name" value="RECEPTOR PROTEIN-TYROSINE KINASE CEPR1"/>
    <property type="match status" value="1"/>
</dbReference>
<dbReference type="GO" id="GO:0001653">
    <property type="term" value="F:peptide receptor activity"/>
    <property type="evidence" value="ECO:0007669"/>
    <property type="project" value="UniProtKB-ARBA"/>
</dbReference>
<dbReference type="OrthoDB" id="642113at2759"/>
<sequence>MKTSTHGESLSSWQLNDTNNNNNTHYYCTLPGISCDRQQNIIQVDISGWLLTGQFPDNTCTHLPTLQTLRLGGNTFSKFPRGLTNCSHLRELNATRAYFTGPFPDLSPLHKTLRILDLSDNRFSGDFPVWALTNLTNLESVNLNNNQRLNLWRLPPDSMTSLTYLKSMILTTCMLGGEIPPSLGNMTSLVDLELSGNYLTGPVPKELGWLPNLKLLELYYNQLEGEIPPELGNLTTLTDLDISVNRLVGRIPDSICRLPSIRMLQFYNNSLVGSIPESIGNSTTLFTLSLYSNYLTGRVPSGLGRLSGLVGLDLSENQLSGPLPDGLCSMGKLKFLLILQNSLSGEIPASYAECESLIRFRVSSNNLEGRIPPGIFALPHVSIIDVEKNKLTGPIPEEIRAAKNLSELFMHGNRISGRIPPEIACATNLVKIDLSANLLSGPIPWEIGSLKSLNLLMLQNNELSSEIPESLSSLKSLNVLDLSSNCLTGKVPASLSRLLPNSLNFSNNRLSGEVPFPLVNGGVLESFAGNPGLCYGNTSSSSGANFPICPSAFPDRRRTTNALWVVGVSLCILVIGAVLFFRAWYRKNKLQQVYYDNGFTSYDVKSFHRFSFDQREILDAVVDKNIVGYGGSGAVYRVELNSGETVAVKKLWARNNNNNNNNNNKKCNDDDDVAEVVDRELKTEVETLGSVRHKNIVKLYCYFAGRGCSLLVYEYMTNGNLWDALHEGKGFLDWPIRHQIALGVAQGLAYLHHHLMPPIVHRDIKSTNILLDVDYLPKVADFGIAKVLQARGSKDSAASTTLVAGTYGYLAPEYAYTSKATTKCDVYSFGVVLMELLTGKRPVEPEFGENKNIIYWVATKVETKEEAADVLDKRVLGTYREDMIKVLKIAIRCTCRNPASRPNMNEVVQLLIEADPCKFDCCKFSGKDNNQVENNDPIKIKEQLDV</sequence>
<name>A0A5A7Q4V3_STRAF</name>
<dbReference type="Pfam" id="PF00069">
    <property type="entry name" value="Pkinase"/>
    <property type="match status" value="1"/>
</dbReference>